<evidence type="ECO:0000313" key="13">
    <source>
        <dbReference type="Proteomes" id="UP000645828"/>
    </source>
</evidence>
<accession>A0A811Y4H7</accession>
<dbReference type="PANTHER" id="PTHR28643:SF1">
    <property type="entry name" value="SWI5-DEPENDENT RECOMBINATION DNA REPAIR PROTEIN 1 HOMOLOG"/>
    <property type="match status" value="1"/>
</dbReference>
<evidence type="ECO:0000256" key="8">
    <source>
        <dbReference type="ARBA" id="ARBA00023204"/>
    </source>
</evidence>
<evidence type="ECO:0000256" key="9">
    <source>
        <dbReference type="ARBA" id="ARBA00023242"/>
    </source>
</evidence>
<evidence type="ECO:0000256" key="11">
    <source>
        <dbReference type="SAM" id="MobiDB-lite"/>
    </source>
</evidence>
<evidence type="ECO:0000256" key="1">
    <source>
        <dbReference type="ARBA" id="ARBA00004123"/>
    </source>
</evidence>
<reference evidence="12" key="1">
    <citation type="submission" date="2020-12" db="EMBL/GenBank/DDBJ databases">
        <authorList>
            <consortium name="Molecular Ecology Group"/>
        </authorList>
    </citation>
    <scope>NUCLEOTIDE SEQUENCE</scope>
    <source>
        <strain evidence="12">TBG_1078</strain>
    </source>
</reference>
<sequence length="173" mass="19835">MYKPFKENPVRATLRERLRKIRSSSNSCYSVVECHKAEDEENDQTSPEKAVSPTKENGDAVAPQMISQRRSFSNKDSMKKKGKLVKPIQEKEDLLQRLKLVKMYDSGHDWGWRSFSLLLLYDVQSAVCENKKGSLARLTGHCRLGGRLPHYNRNEEEGIGVSFIIFSPECLQE</sequence>
<keyword evidence="5" id="KW-0805">Transcription regulation</keyword>
<comment type="similarity">
    <text evidence="2">Belongs to the SFR1/MEI5 family.</text>
</comment>
<keyword evidence="9" id="KW-0539">Nucleus</keyword>
<keyword evidence="8" id="KW-0234">DNA repair</keyword>
<feature type="compositionally biased region" description="Polar residues" evidence="11">
    <location>
        <begin position="65"/>
        <end position="75"/>
    </location>
</feature>
<comment type="caution">
    <text evidence="12">The sequence shown here is derived from an EMBL/GenBank/DDBJ whole genome shotgun (WGS) entry which is preliminary data.</text>
</comment>
<dbReference type="AlphaFoldDB" id="A0A811Y4H7"/>
<evidence type="ECO:0000256" key="3">
    <source>
        <dbReference type="ARBA" id="ARBA00014688"/>
    </source>
</evidence>
<dbReference type="EMBL" id="CAJHUB010000664">
    <property type="protein sequence ID" value="CAD7671993.1"/>
    <property type="molecule type" value="Genomic_DNA"/>
</dbReference>
<name>A0A811Y4H7_NYCPR</name>
<gene>
    <name evidence="12" type="ORF">NYPRO_LOCUS4788</name>
</gene>
<keyword evidence="6" id="KW-0175">Coiled coil</keyword>
<evidence type="ECO:0000256" key="5">
    <source>
        <dbReference type="ARBA" id="ARBA00023015"/>
    </source>
</evidence>
<dbReference type="InterPro" id="IPR018468">
    <property type="entry name" value="SFR1/Mei5"/>
</dbReference>
<evidence type="ECO:0000256" key="6">
    <source>
        <dbReference type="ARBA" id="ARBA00023054"/>
    </source>
</evidence>
<dbReference type="Pfam" id="PF10376">
    <property type="entry name" value="Mei5"/>
    <property type="match status" value="2"/>
</dbReference>
<keyword evidence="4" id="KW-0227">DNA damage</keyword>
<dbReference type="InterPro" id="IPR042429">
    <property type="entry name" value="SFR1"/>
</dbReference>
<protein>
    <recommendedName>
        <fullName evidence="3">Swi5-dependent recombination DNA repair protein 1 homolog</fullName>
    </recommendedName>
    <alternativeName>
        <fullName evidence="10">Meiosis protein 5 homolog</fullName>
    </alternativeName>
</protein>
<keyword evidence="13" id="KW-1185">Reference proteome</keyword>
<evidence type="ECO:0000256" key="2">
    <source>
        <dbReference type="ARBA" id="ARBA00008729"/>
    </source>
</evidence>
<dbReference type="GO" id="GO:0003713">
    <property type="term" value="F:transcription coactivator activity"/>
    <property type="evidence" value="ECO:0007669"/>
    <property type="project" value="InterPro"/>
</dbReference>
<dbReference type="GO" id="GO:0032798">
    <property type="term" value="C:Swi5-Sfr1 complex"/>
    <property type="evidence" value="ECO:0007669"/>
    <property type="project" value="InterPro"/>
</dbReference>
<evidence type="ECO:0000256" key="4">
    <source>
        <dbReference type="ARBA" id="ARBA00022763"/>
    </source>
</evidence>
<evidence type="ECO:0000256" key="10">
    <source>
        <dbReference type="ARBA" id="ARBA00033234"/>
    </source>
</evidence>
<dbReference type="Proteomes" id="UP000645828">
    <property type="component" value="Unassembled WGS sequence"/>
</dbReference>
<dbReference type="PANTHER" id="PTHR28643">
    <property type="entry name" value="SWI5-DEPENDENT RECOMBINATION DNA REPAIR PROTEIN 1 HOMOLOG"/>
    <property type="match status" value="1"/>
</dbReference>
<proteinExistence type="inferred from homology"/>
<dbReference type="GO" id="GO:0000724">
    <property type="term" value="P:double-strand break repair via homologous recombination"/>
    <property type="evidence" value="ECO:0007669"/>
    <property type="project" value="InterPro"/>
</dbReference>
<keyword evidence="7" id="KW-0804">Transcription</keyword>
<organism evidence="12 13">
    <name type="scientific">Nyctereutes procyonoides</name>
    <name type="common">Raccoon dog</name>
    <name type="synonym">Canis procyonoides</name>
    <dbReference type="NCBI Taxonomy" id="34880"/>
    <lineage>
        <taxon>Eukaryota</taxon>
        <taxon>Metazoa</taxon>
        <taxon>Chordata</taxon>
        <taxon>Craniata</taxon>
        <taxon>Vertebrata</taxon>
        <taxon>Euteleostomi</taxon>
        <taxon>Mammalia</taxon>
        <taxon>Eutheria</taxon>
        <taxon>Laurasiatheria</taxon>
        <taxon>Carnivora</taxon>
        <taxon>Caniformia</taxon>
        <taxon>Canidae</taxon>
        <taxon>Nyctereutes</taxon>
    </lineage>
</organism>
<evidence type="ECO:0000313" key="12">
    <source>
        <dbReference type="EMBL" id="CAD7671993.1"/>
    </source>
</evidence>
<comment type="subcellular location">
    <subcellularLocation>
        <location evidence="1">Nucleus</location>
    </subcellularLocation>
</comment>
<evidence type="ECO:0000256" key="7">
    <source>
        <dbReference type="ARBA" id="ARBA00023163"/>
    </source>
</evidence>
<feature type="region of interest" description="Disordered" evidence="11">
    <location>
        <begin position="35"/>
        <end position="85"/>
    </location>
</feature>